<dbReference type="eggNOG" id="KOG1516">
    <property type="taxonomic scope" value="Eukaryota"/>
</dbReference>
<dbReference type="InParanoid" id="A7S0A7"/>
<dbReference type="OMA" id="TISPMAM"/>
<name>A7S0A7_NEMVE</name>
<feature type="non-terminal residue" evidence="3">
    <location>
        <position position="141"/>
    </location>
</feature>
<protein>
    <recommendedName>
        <fullName evidence="2">Carboxylesterase type B domain-containing protein</fullName>
    </recommendedName>
</protein>
<organism evidence="3 4">
    <name type="scientific">Nematostella vectensis</name>
    <name type="common">Starlet sea anemone</name>
    <dbReference type="NCBI Taxonomy" id="45351"/>
    <lineage>
        <taxon>Eukaryota</taxon>
        <taxon>Metazoa</taxon>
        <taxon>Cnidaria</taxon>
        <taxon>Anthozoa</taxon>
        <taxon>Hexacorallia</taxon>
        <taxon>Actiniaria</taxon>
        <taxon>Edwardsiidae</taxon>
        <taxon>Nematostella</taxon>
    </lineage>
</organism>
<dbReference type="AlphaFoldDB" id="A7S0A7"/>
<evidence type="ECO:0000313" key="4">
    <source>
        <dbReference type="Proteomes" id="UP000001593"/>
    </source>
</evidence>
<comment type="similarity">
    <text evidence="1">Belongs to the type-B carboxylesterase/lipase family.</text>
</comment>
<dbReference type="PANTHER" id="PTHR43903">
    <property type="entry name" value="NEUROLIGIN"/>
    <property type="match status" value="1"/>
</dbReference>
<dbReference type="Gene3D" id="3.40.50.1820">
    <property type="entry name" value="alpha/beta hydrolase"/>
    <property type="match status" value="1"/>
</dbReference>
<keyword evidence="4" id="KW-1185">Reference proteome</keyword>
<dbReference type="Pfam" id="PF00135">
    <property type="entry name" value="COesterase"/>
    <property type="match status" value="1"/>
</dbReference>
<dbReference type="InterPro" id="IPR051093">
    <property type="entry name" value="Neuroligin/BSAL"/>
</dbReference>
<dbReference type="InterPro" id="IPR002018">
    <property type="entry name" value="CarbesteraseB"/>
</dbReference>
<dbReference type="SUPFAM" id="SSF53474">
    <property type="entry name" value="alpha/beta-Hydrolases"/>
    <property type="match status" value="1"/>
</dbReference>
<dbReference type="HOGENOM" id="CLU_006586_12_1_1"/>
<feature type="domain" description="Carboxylesterase type B" evidence="2">
    <location>
        <begin position="3"/>
        <end position="141"/>
    </location>
</feature>
<feature type="non-terminal residue" evidence="3">
    <location>
        <position position="1"/>
    </location>
</feature>
<accession>A7S0A7</accession>
<evidence type="ECO:0000313" key="3">
    <source>
        <dbReference type="EMBL" id="EDO42843.1"/>
    </source>
</evidence>
<proteinExistence type="inferred from homology"/>
<dbReference type="STRING" id="45351.A7S0A7"/>
<evidence type="ECO:0000259" key="2">
    <source>
        <dbReference type="Pfam" id="PF00135"/>
    </source>
</evidence>
<dbReference type="KEGG" id="nve:5514694"/>
<reference evidence="3 4" key="1">
    <citation type="journal article" date="2007" name="Science">
        <title>Sea anemone genome reveals ancestral eumetazoan gene repertoire and genomic organization.</title>
        <authorList>
            <person name="Putnam N.H."/>
            <person name="Srivastava M."/>
            <person name="Hellsten U."/>
            <person name="Dirks B."/>
            <person name="Chapman J."/>
            <person name="Salamov A."/>
            <person name="Terry A."/>
            <person name="Shapiro H."/>
            <person name="Lindquist E."/>
            <person name="Kapitonov V.V."/>
            <person name="Jurka J."/>
            <person name="Genikhovich G."/>
            <person name="Grigoriev I.V."/>
            <person name="Lucas S.M."/>
            <person name="Steele R.E."/>
            <person name="Finnerty J.R."/>
            <person name="Technau U."/>
            <person name="Martindale M.Q."/>
            <person name="Rokhsar D.S."/>
        </authorList>
    </citation>
    <scope>NUCLEOTIDE SEQUENCE [LARGE SCALE GENOMIC DNA]</scope>
    <source>
        <strain evidence="4">CH2 X CH6</strain>
    </source>
</reference>
<evidence type="ECO:0000256" key="1">
    <source>
        <dbReference type="ARBA" id="ARBA00005964"/>
    </source>
</evidence>
<gene>
    <name evidence="3" type="ORF">NEMVEDRAFT_v1g99877</name>
</gene>
<dbReference type="InterPro" id="IPR029058">
    <property type="entry name" value="AB_hydrolase_fold"/>
</dbReference>
<dbReference type="Proteomes" id="UP000001593">
    <property type="component" value="Unassembled WGS sequence"/>
</dbReference>
<dbReference type="OrthoDB" id="19653at2759"/>
<sequence length="141" mass="14821">VNSTEDCLTLNVHTPHDANENSSLPVLVYIGGDFFVAGSSNDVDGSVLASNQKVVVVTFNYRLGAFGFLGNSKINISQNLGVEDAKAVLKWVNRNIKGFGGSAGMVTIAGNSIAGATITSLLLADPDVQSLYKRVMLWSGS</sequence>
<dbReference type="PhylomeDB" id="A7S0A7"/>
<dbReference type="EMBL" id="DS469560">
    <property type="protein sequence ID" value="EDO42843.1"/>
    <property type="molecule type" value="Genomic_DNA"/>
</dbReference>